<evidence type="ECO:0000313" key="1">
    <source>
        <dbReference type="EMBL" id="ADE30392.1"/>
    </source>
</evidence>
<proteinExistence type="predicted"/>
<organism evidence="1 2">
    <name type="scientific">Rickettsia prowazekii (strain Rp22)</name>
    <dbReference type="NCBI Taxonomy" id="449216"/>
    <lineage>
        <taxon>Bacteria</taxon>
        <taxon>Pseudomonadati</taxon>
        <taxon>Pseudomonadota</taxon>
        <taxon>Alphaproteobacteria</taxon>
        <taxon>Rickettsiales</taxon>
        <taxon>Rickettsiaceae</taxon>
        <taxon>Rickettsieae</taxon>
        <taxon>Rickettsia</taxon>
        <taxon>typhus group</taxon>
    </lineage>
</organism>
<reference evidence="1 2" key="1">
    <citation type="journal article" date="2010" name="Genome Res.">
        <title>Genomic, proteomic, and transcriptomic analysis of virulent and avirulent Rickettsia prowazekii reveals its adaptive mutation capabilities.</title>
        <authorList>
            <person name="Bechah Y."/>
            <person name="El Karkouri K."/>
            <person name="Mediannikov O."/>
            <person name="Leroy Q."/>
            <person name="Pelletier N."/>
            <person name="Robert C."/>
            <person name="Medigue C."/>
            <person name="Mege J.L."/>
            <person name="Raoult D."/>
        </authorList>
    </citation>
    <scope>NUCLEOTIDE SEQUENCE [LARGE SCALE GENOMIC DNA]</scope>
    <source>
        <strain evidence="1 2">Rp22</strain>
    </source>
</reference>
<accession>D5AYA3</accession>
<name>D5AYA3_RICPP</name>
<dbReference type="EMBL" id="CP001584">
    <property type="protein sequence ID" value="ADE30392.1"/>
    <property type="molecule type" value="Genomic_DNA"/>
</dbReference>
<dbReference type="KEGG" id="rpq:rpr22_0883"/>
<dbReference type="AlphaFoldDB" id="D5AYA3"/>
<protein>
    <submittedName>
        <fullName evidence="1">Uncharacterized protein</fullName>
    </submittedName>
</protein>
<sequence>MNSFLIYILIKFIHLIINYNRPKVVFKLINIYGLKLYYSRPIP</sequence>
<gene>
    <name evidence="1" type="ORF">rpr22_0883</name>
</gene>
<evidence type="ECO:0000313" key="2">
    <source>
        <dbReference type="Proteomes" id="UP000006931"/>
    </source>
</evidence>
<dbReference type="HOGENOM" id="CLU_3238938_0_0_5"/>
<dbReference type="Proteomes" id="UP000006931">
    <property type="component" value="Chromosome"/>
</dbReference>